<dbReference type="OrthoDB" id="3237043at2"/>
<dbReference type="InterPro" id="IPR036291">
    <property type="entry name" value="NAD(P)-bd_dom_sf"/>
</dbReference>
<evidence type="ECO:0000256" key="1">
    <source>
        <dbReference type="ARBA" id="ARBA00023002"/>
    </source>
</evidence>
<organism evidence="3 4">
    <name type="scientific">Corynebacterium pollutisoli</name>
    <dbReference type="NCBI Taxonomy" id="1610489"/>
    <lineage>
        <taxon>Bacteria</taxon>
        <taxon>Bacillati</taxon>
        <taxon>Actinomycetota</taxon>
        <taxon>Actinomycetes</taxon>
        <taxon>Mycobacteriales</taxon>
        <taxon>Corynebacteriaceae</taxon>
        <taxon>Corynebacterium</taxon>
    </lineage>
</organism>
<dbReference type="EMBL" id="FXAR01000007">
    <property type="protein sequence ID" value="SMG32158.1"/>
    <property type="molecule type" value="Genomic_DNA"/>
</dbReference>
<dbReference type="InterPro" id="IPR002347">
    <property type="entry name" value="SDR_fam"/>
</dbReference>
<dbReference type="GO" id="GO:0016491">
    <property type="term" value="F:oxidoreductase activity"/>
    <property type="evidence" value="ECO:0007669"/>
    <property type="project" value="UniProtKB-KW"/>
</dbReference>
<dbReference type="Proteomes" id="UP000193309">
    <property type="component" value="Unassembled WGS sequence"/>
</dbReference>
<dbReference type="AlphaFoldDB" id="A0A1X7JWE5"/>
<keyword evidence="1" id="KW-0560">Oxidoreductase</keyword>
<sequence>MDNVTASTIVITGASDGIGAAASRILRAALPDARLVLVGRNPVKTAAIAAETDATYHVADYSRLDEVRSLAAELRQLGRIDVLANNAGSMFDGPIRTADGFELTWQVNQLAPYLLTNLLLPTLLESRASVVATSSMASAFLARFNPDDPETQRGFSPARAYGNSKLGNVLFTRELHARYHHRGLNTVAFHPGVIATNFGTETSSVIHYGYQTAIARMFHPAPDGGMNLAYFIAGTPGIHWQSGRYYNDRRRPGIQKRAGRDPELATRVFEDTAHALGVTWE</sequence>
<evidence type="ECO:0000259" key="2">
    <source>
        <dbReference type="SMART" id="SM00822"/>
    </source>
</evidence>
<protein>
    <submittedName>
        <fullName evidence="3">Short-chain dehydrogenase</fullName>
    </submittedName>
</protein>
<name>A0A1X7JWE5_9CORY</name>
<dbReference type="PANTHER" id="PTHR43157">
    <property type="entry name" value="PHOSPHATIDYLINOSITOL-GLYCAN BIOSYNTHESIS CLASS F PROTEIN-RELATED"/>
    <property type="match status" value="1"/>
</dbReference>
<feature type="domain" description="Ketoreductase" evidence="2">
    <location>
        <begin position="7"/>
        <end position="197"/>
    </location>
</feature>
<dbReference type="SMART" id="SM00822">
    <property type="entry name" value="PKS_KR"/>
    <property type="match status" value="1"/>
</dbReference>
<dbReference type="SUPFAM" id="SSF51735">
    <property type="entry name" value="NAD(P)-binding Rossmann-fold domains"/>
    <property type="match status" value="1"/>
</dbReference>
<reference evidence="4" key="1">
    <citation type="submission" date="2017-04" db="EMBL/GenBank/DDBJ databases">
        <authorList>
            <person name="Varghese N."/>
            <person name="Submissions S."/>
        </authorList>
    </citation>
    <scope>NUCLEOTIDE SEQUENCE [LARGE SCALE GENOMIC DNA]</scope>
    <source>
        <strain evidence="4">VDS</strain>
    </source>
</reference>
<dbReference type="STRING" id="1610489.SAMN06295981_1955"/>
<keyword evidence="4" id="KW-1185">Reference proteome</keyword>
<dbReference type="RefSeq" id="WP_085550058.1">
    <property type="nucleotide sequence ID" value="NZ_FXAR01000007.1"/>
</dbReference>
<evidence type="ECO:0000313" key="4">
    <source>
        <dbReference type="Proteomes" id="UP000193309"/>
    </source>
</evidence>
<dbReference type="Gene3D" id="3.40.50.720">
    <property type="entry name" value="NAD(P)-binding Rossmann-like Domain"/>
    <property type="match status" value="1"/>
</dbReference>
<accession>A0A1X7JWE5</accession>
<dbReference type="PANTHER" id="PTHR43157:SF31">
    <property type="entry name" value="PHOSPHATIDYLINOSITOL-GLYCAN BIOSYNTHESIS CLASS F PROTEIN"/>
    <property type="match status" value="1"/>
</dbReference>
<dbReference type="InterPro" id="IPR057326">
    <property type="entry name" value="KR_dom"/>
</dbReference>
<gene>
    <name evidence="3" type="ORF">SAMN06295981_1955</name>
</gene>
<evidence type="ECO:0000313" key="3">
    <source>
        <dbReference type="EMBL" id="SMG32158.1"/>
    </source>
</evidence>
<dbReference type="Pfam" id="PF00106">
    <property type="entry name" value="adh_short"/>
    <property type="match status" value="1"/>
</dbReference>
<proteinExistence type="predicted"/>
<dbReference type="PRINTS" id="PR00081">
    <property type="entry name" value="GDHRDH"/>
</dbReference>